<dbReference type="InterPro" id="IPR011659">
    <property type="entry name" value="WD40"/>
</dbReference>
<evidence type="ECO:0000256" key="4">
    <source>
        <dbReference type="ARBA" id="ARBA00022825"/>
    </source>
</evidence>
<dbReference type="GO" id="GO:0006508">
    <property type="term" value="P:proteolysis"/>
    <property type="evidence" value="ECO:0007669"/>
    <property type="project" value="UniProtKB-KW"/>
</dbReference>
<dbReference type="Pfam" id="PF00326">
    <property type="entry name" value="Peptidase_S9"/>
    <property type="match status" value="1"/>
</dbReference>
<organism evidence="6">
    <name type="scientific">marine metagenome</name>
    <dbReference type="NCBI Taxonomy" id="408172"/>
    <lineage>
        <taxon>unclassified sequences</taxon>
        <taxon>metagenomes</taxon>
        <taxon>ecological metagenomes</taxon>
    </lineage>
</organism>
<evidence type="ECO:0000256" key="3">
    <source>
        <dbReference type="ARBA" id="ARBA00022801"/>
    </source>
</evidence>
<dbReference type="Gene3D" id="3.40.50.1820">
    <property type="entry name" value="alpha/beta hydrolase"/>
    <property type="match status" value="1"/>
</dbReference>
<dbReference type="PANTHER" id="PTHR42776">
    <property type="entry name" value="SERINE PEPTIDASE S9 FAMILY MEMBER"/>
    <property type="match status" value="1"/>
</dbReference>
<dbReference type="EMBL" id="UINC01023776">
    <property type="protein sequence ID" value="SVA96121.1"/>
    <property type="molecule type" value="Genomic_DNA"/>
</dbReference>
<dbReference type="GO" id="GO:0004252">
    <property type="term" value="F:serine-type endopeptidase activity"/>
    <property type="evidence" value="ECO:0007669"/>
    <property type="project" value="TreeGrafter"/>
</dbReference>
<accession>A0A382A4E5</accession>
<dbReference type="Gene3D" id="2.120.10.30">
    <property type="entry name" value="TolB, C-terminal domain"/>
    <property type="match status" value="1"/>
</dbReference>
<sequence length="546" mass="61771">WSPDGDKLLFLFHPSVREIKVDKKGKEKAPVFRHIKDIWYRLDDHGYFDSENTHVWVTNARTGTVRQVVKGDYDDMSPCWSPDSKEIAFLSLREKDWRSRSEEQDIFRVSVSSGRIKTVPSPPGPKFGGLSYSPDGKTLAYIGHDKPYQDGWGVENSILNTLSVTGKGHQKYGEALDRTSEMITLGDITPSFTITPPIWDPEGSKIYYGISDKGRQHIVAANLSTGKTKVISDADTVACSWSTDPSCATLVYNGASLSSPDELYALDLRTGATKQMTHLNRSYINSKKYNIAEEIEFENDGQKLMGWLVRPPKFNSKKKYPFILNIHGGPRGQYGRTFYHEMYVLAEAGYVVMYTNPRGSQGYGKKFAKAIQGKWAEPAMSDLMAAVDHAISLGYIDKDRLGVTGGSYGGYMTNWIVTHTDRFKGAVTQRSVSDLSSMFGNSDIGWDIGLEFGGAPWENKDTYLKWSPMTYIDKCTTPLLIIHSELDLRCNIEQGDQIFTALKYLKRDVEYVRFPEEPHGLSRHGRPDRREARLKFIVDWFDKYLI</sequence>
<keyword evidence="4" id="KW-0720">Serine protease</keyword>
<dbReference type="Pfam" id="PF07676">
    <property type="entry name" value="PD40"/>
    <property type="match status" value="1"/>
</dbReference>
<comment type="similarity">
    <text evidence="1">Belongs to the peptidase S9C family.</text>
</comment>
<dbReference type="FunFam" id="3.40.50.1820:FF:000028">
    <property type="entry name" value="S9 family peptidase"/>
    <property type="match status" value="1"/>
</dbReference>
<feature type="domain" description="Peptidase S9 prolyl oligopeptidase catalytic" evidence="5">
    <location>
        <begin position="337"/>
        <end position="545"/>
    </location>
</feature>
<keyword evidence="3" id="KW-0378">Hydrolase</keyword>
<evidence type="ECO:0000256" key="2">
    <source>
        <dbReference type="ARBA" id="ARBA00022670"/>
    </source>
</evidence>
<evidence type="ECO:0000259" key="5">
    <source>
        <dbReference type="Pfam" id="PF00326"/>
    </source>
</evidence>
<dbReference type="InterPro" id="IPR029058">
    <property type="entry name" value="AB_hydrolase_fold"/>
</dbReference>
<name>A0A382A4E5_9ZZZZ</name>
<dbReference type="InterPro" id="IPR001375">
    <property type="entry name" value="Peptidase_S9_cat"/>
</dbReference>
<reference evidence="6" key="1">
    <citation type="submission" date="2018-05" db="EMBL/GenBank/DDBJ databases">
        <authorList>
            <person name="Lanie J.A."/>
            <person name="Ng W.-L."/>
            <person name="Kazmierczak K.M."/>
            <person name="Andrzejewski T.M."/>
            <person name="Davidsen T.M."/>
            <person name="Wayne K.J."/>
            <person name="Tettelin H."/>
            <person name="Glass J.I."/>
            <person name="Rusch D."/>
            <person name="Podicherti R."/>
            <person name="Tsui H.-C.T."/>
            <person name="Winkler M.E."/>
        </authorList>
    </citation>
    <scope>NUCLEOTIDE SEQUENCE</scope>
</reference>
<dbReference type="PANTHER" id="PTHR42776:SF27">
    <property type="entry name" value="DIPEPTIDYL PEPTIDASE FAMILY MEMBER 6"/>
    <property type="match status" value="1"/>
</dbReference>
<proteinExistence type="inferred from homology"/>
<evidence type="ECO:0000256" key="1">
    <source>
        <dbReference type="ARBA" id="ARBA00010040"/>
    </source>
</evidence>
<gene>
    <name evidence="6" type="ORF">METZ01_LOCUS148975</name>
</gene>
<protein>
    <recommendedName>
        <fullName evidence="5">Peptidase S9 prolyl oligopeptidase catalytic domain-containing protein</fullName>
    </recommendedName>
</protein>
<feature type="non-terminal residue" evidence="6">
    <location>
        <position position="1"/>
    </location>
</feature>
<evidence type="ECO:0000313" key="6">
    <source>
        <dbReference type="EMBL" id="SVA96121.1"/>
    </source>
</evidence>
<keyword evidence="2" id="KW-0645">Protease</keyword>
<dbReference type="SUPFAM" id="SSF82171">
    <property type="entry name" value="DPP6 N-terminal domain-like"/>
    <property type="match status" value="1"/>
</dbReference>
<dbReference type="SUPFAM" id="SSF53474">
    <property type="entry name" value="alpha/beta-Hydrolases"/>
    <property type="match status" value="1"/>
</dbReference>
<dbReference type="AlphaFoldDB" id="A0A382A4E5"/>
<dbReference type="InterPro" id="IPR011042">
    <property type="entry name" value="6-blade_b-propeller_TolB-like"/>
</dbReference>